<keyword evidence="3 6" id="KW-0812">Transmembrane</keyword>
<feature type="transmembrane region" description="Helical" evidence="7">
    <location>
        <begin position="82"/>
        <end position="107"/>
    </location>
</feature>
<evidence type="ECO:0000256" key="2">
    <source>
        <dbReference type="ARBA" id="ARBA00006175"/>
    </source>
</evidence>
<dbReference type="PRINTS" id="PR00783">
    <property type="entry name" value="MINTRINSICP"/>
</dbReference>
<gene>
    <name evidence="8" type="ORF">Ptr86124_004125</name>
</gene>
<keyword evidence="6" id="KW-0813">Transport</keyword>
<keyword evidence="9" id="KW-1185">Reference proteome</keyword>
<dbReference type="InterPro" id="IPR034294">
    <property type="entry name" value="Aquaporin_transptr"/>
</dbReference>
<evidence type="ECO:0000256" key="1">
    <source>
        <dbReference type="ARBA" id="ARBA00004141"/>
    </source>
</evidence>
<dbReference type="PANTHER" id="PTHR19139:SF199">
    <property type="entry name" value="MIP17260P"/>
    <property type="match status" value="1"/>
</dbReference>
<dbReference type="InterPro" id="IPR023271">
    <property type="entry name" value="Aquaporin-like"/>
</dbReference>
<proteinExistence type="inferred from homology"/>
<feature type="transmembrane region" description="Helical" evidence="7">
    <location>
        <begin position="261"/>
        <end position="282"/>
    </location>
</feature>
<dbReference type="EMBL" id="NRDI02000004">
    <property type="protein sequence ID" value="KAI1517188.1"/>
    <property type="molecule type" value="Genomic_DNA"/>
</dbReference>
<dbReference type="OrthoDB" id="3222at2759"/>
<feature type="transmembrane region" description="Helical" evidence="7">
    <location>
        <begin position="195"/>
        <end position="217"/>
    </location>
</feature>
<evidence type="ECO:0000256" key="5">
    <source>
        <dbReference type="ARBA" id="ARBA00023136"/>
    </source>
</evidence>
<evidence type="ECO:0000313" key="9">
    <source>
        <dbReference type="Proteomes" id="UP000249757"/>
    </source>
</evidence>
<evidence type="ECO:0000256" key="3">
    <source>
        <dbReference type="ARBA" id="ARBA00022692"/>
    </source>
</evidence>
<accession>A0A2W1G887</accession>
<evidence type="ECO:0000256" key="7">
    <source>
        <dbReference type="SAM" id="Phobius"/>
    </source>
</evidence>
<dbReference type="GO" id="GO:0005886">
    <property type="term" value="C:plasma membrane"/>
    <property type="evidence" value="ECO:0007669"/>
    <property type="project" value="TreeGrafter"/>
</dbReference>
<dbReference type="GO" id="GO:0015250">
    <property type="term" value="F:water channel activity"/>
    <property type="evidence" value="ECO:0007669"/>
    <property type="project" value="TreeGrafter"/>
</dbReference>
<organism evidence="8 9">
    <name type="scientific">Pyrenophora tritici-repentis</name>
    <dbReference type="NCBI Taxonomy" id="45151"/>
    <lineage>
        <taxon>Eukaryota</taxon>
        <taxon>Fungi</taxon>
        <taxon>Dikarya</taxon>
        <taxon>Ascomycota</taxon>
        <taxon>Pezizomycotina</taxon>
        <taxon>Dothideomycetes</taxon>
        <taxon>Pleosporomycetidae</taxon>
        <taxon>Pleosporales</taxon>
        <taxon>Pleosporineae</taxon>
        <taxon>Pleosporaceae</taxon>
        <taxon>Pyrenophora</taxon>
    </lineage>
</organism>
<keyword evidence="4 7" id="KW-1133">Transmembrane helix</keyword>
<evidence type="ECO:0000313" key="8">
    <source>
        <dbReference type="EMBL" id="KAI1517188.1"/>
    </source>
</evidence>
<feature type="transmembrane region" description="Helical" evidence="7">
    <location>
        <begin position="127"/>
        <end position="147"/>
    </location>
</feature>
<name>A0A2W1G887_9PLEO</name>
<feature type="transmembrane region" description="Helical" evidence="7">
    <location>
        <begin position="302"/>
        <end position="322"/>
    </location>
</feature>
<dbReference type="Pfam" id="PF00230">
    <property type="entry name" value="MIP"/>
    <property type="match status" value="2"/>
</dbReference>
<comment type="similarity">
    <text evidence="2 6">Belongs to the MIP/aquaporin (TC 1.A.8) family.</text>
</comment>
<comment type="caution">
    <text evidence="8">The sequence shown here is derived from an EMBL/GenBank/DDBJ whole genome shotgun (WGS) entry which is preliminary data.</text>
</comment>
<evidence type="ECO:0000256" key="6">
    <source>
        <dbReference type="RuleBase" id="RU000477"/>
    </source>
</evidence>
<reference evidence="9" key="1">
    <citation type="journal article" date="2022" name="Microb. Genom.">
        <title>A global pangenome for the wheat fungal pathogen Pyrenophora tritici-repentis and prediction of effector protein structural homology.</title>
        <authorList>
            <person name="Moolhuijzen P.M."/>
            <person name="See P.T."/>
            <person name="Shi G."/>
            <person name="Powell H.R."/>
            <person name="Cockram J."/>
            <person name="Jorgensen L.N."/>
            <person name="Benslimane H."/>
            <person name="Strelkov S.E."/>
            <person name="Turner J."/>
            <person name="Liu Z."/>
            <person name="Moffat C.S."/>
        </authorList>
    </citation>
    <scope>NUCLEOTIDE SEQUENCE [LARGE SCALE GENOMIC DNA]</scope>
</reference>
<dbReference type="SUPFAM" id="SSF81338">
    <property type="entry name" value="Aquaporin-like"/>
    <property type="match status" value="1"/>
</dbReference>
<protein>
    <submittedName>
        <fullName evidence="8">Major intrinsic protein</fullName>
    </submittedName>
</protein>
<dbReference type="Gene3D" id="1.20.1080.10">
    <property type="entry name" value="Glycerol uptake facilitator protein"/>
    <property type="match status" value="1"/>
</dbReference>
<feature type="transmembrane region" description="Helical" evidence="7">
    <location>
        <begin position="237"/>
        <end position="254"/>
    </location>
</feature>
<sequence>MASHKQIPFSKRASSVSFALSSPVILRPFSTSTLGSDRYWSDMSEKAMNEKGYDSGLPFHEPSAALPEDHWSRRHRVIRNEINAFLGEFIGTFMFLSLAFAGTQIALNAAGSTTLNSSGNALPDVGKLLYIAFAFGVSLAINVAIFADISGGKFNPAVGLARTPHDPKPGVTPLPAVEHVTAALFLTRKIQWFRALHTIAAQLIAGMTAAGFISALFPGPLIIATKLDPSMSVTRGLFLEAFVTSQLILTILMLEGGPSKPFYIGLSLFIAEICSVYFTGGSLNPARSFGPSVVVGFTSYHWIYWLGPLLGAGVASGAYSLIDFLRQERVQ</sequence>
<dbReference type="InterPro" id="IPR000425">
    <property type="entry name" value="MIP"/>
</dbReference>
<keyword evidence="5 7" id="KW-0472">Membrane</keyword>
<evidence type="ECO:0000256" key="4">
    <source>
        <dbReference type="ARBA" id="ARBA00022989"/>
    </source>
</evidence>
<comment type="subcellular location">
    <subcellularLocation>
        <location evidence="1">Membrane</location>
        <topology evidence="1">Multi-pass membrane protein</topology>
    </subcellularLocation>
</comment>
<dbReference type="Proteomes" id="UP000249757">
    <property type="component" value="Unassembled WGS sequence"/>
</dbReference>
<dbReference type="PANTHER" id="PTHR19139">
    <property type="entry name" value="AQUAPORIN TRANSPORTER"/>
    <property type="match status" value="1"/>
</dbReference>
<dbReference type="AlphaFoldDB" id="A0A2W1G887"/>